<dbReference type="CDD" id="cd02966">
    <property type="entry name" value="TlpA_like_family"/>
    <property type="match status" value="1"/>
</dbReference>
<dbReference type="InterPro" id="IPR050553">
    <property type="entry name" value="Thioredoxin_ResA/DsbE_sf"/>
</dbReference>
<dbReference type="EMBL" id="EF157669">
    <property type="protein sequence ID" value="ABM53552.1"/>
    <property type="molecule type" value="Genomic_DNA"/>
</dbReference>
<dbReference type="SUPFAM" id="SSF52833">
    <property type="entry name" value="Thioredoxin-like"/>
    <property type="match status" value="1"/>
</dbReference>
<feature type="domain" description="Thioredoxin" evidence="1">
    <location>
        <begin position="30"/>
        <end position="170"/>
    </location>
</feature>
<proteinExistence type="predicted"/>
<evidence type="ECO:0000313" key="2">
    <source>
        <dbReference type="EMBL" id="ABM53552.1"/>
    </source>
</evidence>
<dbReference type="AlphaFoldDB" id="B1N6K6"/>
<dbReference type="GO" id="GO:0016491">
    <property type="term" value="F:oxidoreductase activity"/>
    <property type="evidence" value="ECO:0007669"/>
    <property type="project" value="InterPro"/>
</dbReference>
<dbReference type="Pfam" id="PF08534">
    <property type="entry name" value="Redoxin"/>
    <property type="match status" value="1"/>
</dbReference>
<dbReference type="PROSITE" id="PS51318">
    <property type="entry name" value="TAT"/>
    <property type="match status" value="1"/>
</dbReference>
<dbReference type="PROSITE" id="PS51352">
    <property type="entry name" value="THIOREDOXIN_2"/>
    <property type="match status" value="1"/>
</dbReference>
<dbReference type="PANTHER" id="PTHR42852">
    <property type="entry name" value="THIOL:DISULFIDE INTERCHANGE PROTEIN DSBE"/>
    <property type="match status" value="1"/>
</dbReference>
<dbReference type="PANTHER" id="PTHR42852:SF18">
    <property type="entry name" value="CHROMOSOME UNDETERMINED SCAFFOLD_47, WHOLE GENOME SHOTGUN SEQUENCE"/>
    <property type="match status" value="1"/>
</dbReference>
<dbReference type="InterPro" id="IPR036249">
    <property type="entry name" value="Thioredoxin-like_sf"/>
</dbReference>
<protein>
    <submittedName>
        <fullName evidence="2">Putative thioredoxin</fullName>
    </submittedName>
</protein>
<dbReference type="InterPro" id="IPR006311">
    <property type="entry name" value="TAT_signal"/>
</dbReference>
<reference evidence="2" key="1">
    <citation type="journal article" date="2008" name="FEMS Microbiol. Ecol.">
        <title>Metagenomic analysis of a freshwater toxic cyanobacteria bloom.</title>
        <authorList>
            <person name="Pope P.B."/>
            <person name="Patel B.K."/>
        </authorList>
    </citation>
    <scope>NUCLEOTIDE SEQUENCE</scope>
</reference>
<evidence type="ECO:0000259" key="1">
    <source>
        <dbReference type="PROSITE" id="PS51352"/>
    </source>
</evidence>
<dbReference type="Gene3D" id="3.40.30.10">
    <property type="entry name" value="Glutaredoxin"/>
    <property type="match status" value="1"/>
</dbReference>
<dbReference type="InterPro" id="IPR013766">
    <property type="entry name" value="Thioredoxin_domain"/>
</dbReference>
<accession>B1N6K6</accession>
<name>B1N6K6_9PROT</name>
<sequence length="170" mass="18652">MPAMTPMQRRAALAALGLGAAGFGAWWWQAQALPLAPAVRFTLLDGSTHDSVAAWRNKVVLVNFWATSCATCVKEMPDIVSTHRRFAGRSFDTLAVAMQYDPPDYVVQFAQTRQLPFGVAIDNTGAIANAFGPVRMTPTTILIDRRGQIVKRILGEPQFAQLHELIESLL</sequence>
<dbReference type="InterPro" id="IPR013740">
    <property type="entry name" value="Redoxin"/>
</dbReference>
<organism evidence="2">
    <name type="scientific">uncultured beta proteobacterium CBNPD1 BAC clone 578</name>
    <dbReference type="NCBI Taxonomy" id="417305"/>
    <lineage>
        <taxon>Bacteria</taxon>
        <taxon>Pseudomonadati</taxon>
        <taxon>Pseudomonadota</taxon>
        <taxon>Betaproteobacteria</taxon>
        <taxon>environmental samples</taxon>
    </lineage>
</organism>